<accession>A0ABR9DNL4</accession>
<organism evidence="8 9">
    <name type="scientific">Flavimobilis rhizosphaerae</name>
    <dbReference type="NCBI Taxonomy" id="2775421"/>
    <lineage>
        <taxon>Bacteria</taxon>
        <taxon>Bacillati</taxon>
        <taxon>Actinomycetota</taxon>
        <taxon>Actinomycetes</taxon>
        <taxon>Micrococcales</taxon>
        <taxon>Jonesiaceae</taxon>
        <taxon>Flavimobilis</taxon>
    </lineage>
</organism>
<keyword evidence="3" id="KW-0378">Hydrolase</keyword>
<comment type="caution">
    <text evidence="8">The sequence shown here is derived from an EMBL/GenBank/DDBJ whole genome shotgun (WGS) entry which is preliminary data.</text>
</comment>
<reference evidence="8 9" key="1">
    <citation type="submission" date="2020-09" db="EMBL/GenBank/DDBJ databases">
        <title>Flavimobilis rhizosphaerae sp. nov., isolated from rhizosphere soil of Spartina alterniflora.</title>
        <authorList>
            <person name="Hanqin C."/>
        </authorList>
    </citation>
    <scope>NUCLEOTIDE SEQUENCE [LARGE SCALE GENOMIC DNA]</scope>
    <source>
        <strain evidence="8 9">GY 10621</strain>
    </source>
</reference>
<dbReference type="PANTHER" id="PTHR47053">
    <property type="entry name" value="MUREIN DD-ENDOPEPTIDASE MEPH-RELATED"/>
    <property type="match status" value="1"/>
</dbReference>
<feature type="signal peptide" evidence="6">
    <location>
        <begin position="1"/>
        <end position="47"/>
    </location>
</feature>
<protein>
    <submittedName>
        <fullName evidence="8">C40 family peptidase</fullName>
    </submittedName>
</protein>
<evidence type="ECO:0000256" key="2">
    <source>
        <dbReference type="ARBA" id="ARBA00022670"/>
    </source>
</evidence>
<evidence type="ECO:0000313" key="9">
    <source>
        <dbReference type="Proteomes" id="UP000642107"/>
    </source>
</evidence>
<evidence type="ECO:0000256" key="3">
    <source>
        <dbReference type="ARBA" id="ARBA00022801"/>
    </source>
</evidence>
<dbReference type="Gene3D" id="3.90.1720.10">
    <property type="entry name" value="endopeptidase domain like (from Nostoc punctiforme)"/>
    <property type="match status" value="1"/>
</dbReference>
<evidence type="ECO:0000313" key="8">
    <source>
        <dbReference type="EMBL" id="MBD9697917.1"/>
    </source>
</evidence>
<evidence type="ECO:0000256" key="4">
    <source>
        <dbReference type="ARBA" id="ARBA00022807"/>
    </source>
</evidence>
<dbReference type="Pfam" id="PF00877">
    <property type="entry name" value="NLPC_P60"/>
    <property type="match status" value="1"/>
</dbReference>
<dbReference type="Proteomes" id="UP000642107">
    <property type="component" value="Unassembled WGS sequence"/>
</dbReference>
<name>A0ABR9DNL4_9MICO</name>
<evidence type="ECO:0000259" key="7">
    <source>
        <dbReference type="PROSITE" id="PS51935"/>
    </source>
</evidence>
<feature type="chain" id="PRO_5045754657" evidence="6">
    <location>
        <begin position="48"/>
        <end position="280"/>
    </location>
</feature>
<dbReference type="InterPro" id="IPR038765">
    <property type="entry name" value="Papain-like_cys_pep_sf"/>
</dbReference>
<keyword evidence="4" id="KW-0788">Thiol protease</keyword>
<keyword evidence="6" id="KW-0732">Signal</keyword>
<dbReference type="EMBL" id="JACZDF010000001">
    <property type="protein sequence ID" value="MBD9697917.1"/>
    <property type="molecule type" value="Genomic_DNA"/>
</dbReference>
<sequence>MHETAPIAGSSTSTPARPRKARRTAATLVAALGLGLVPAVGTATAHAAPAATGTTSTSPVAAKATTTARTSLTVKRSTATTYEGRKGARLSIRLRNADAPVDGRVKIYDGRKLLRTLTAADRNDDGRLTLSYRLPKKLKVGKHTITLKFLPASSTDASTAKRTTKVRVRSEGDLVVRTAKRYVGTPYRYGGTTPRGFDCSGFTSYVYKKAGVAKLPRASSAQRGSGKVVSRKSARPGDLIWTPGHVAIYVGNGKQIDAPRPGKSIKVRSIWQSNPTFLRV</sequence>
<feature type="domain" description="NlpC/P60" evidence="7">
    <location>
        <begin position="169"/>
        <end position="280"/>
    </location>
</feature>
<gene>
    <name evidence="8" type="ORF">IGS67_00175</name>
</gene>
<evidence type="ECO:0000256" key="6">
    <source>
        <dbReference type="SAM" id="SignalP"/>
    </source>
</evidence>
<proteinExistence type="inferred from homology"/>
<evidence type="ECO:0000256" key="5">
    <source>
        <dbReference type="SAM" id="MobiDB-lite"/>
    </source>
</evidence>
<dbReference type="InterPro" id="IPR000064">
    <property type="entry name" value="NLP_P60_dom"/>
</dbReference>
<dbReference type="SUPFAM" id="SSF54001">
    <property type="entry name" value="Cysteine proteinases"/>
    <property type="match status" value="1"/>
</dbReference>
<dbReference type="PROSITE" id="PS51935">
    <property type="entry name" value="NLPC_P60"/>
    <property type="match status" value="1"/>
</dbReference>
<dbReference type="InterPro" id="IPR051202">
    <property type="entry name" value="Peptidase_C40"/>
</dbReference>
<comment type="similarity">
    <text evidence="1">Belongs to the peptidase C40 family.</text>
</comment>
<feature type="region of interest" description="Disordered" evidence="5">
    <location>
        <begin position="1"/>
        <end position="22"/>
    </location>
</feature>
<keyword evidence="2" id="KW-0645">Protease</keyword>
<keyword evidence="9" id="KW-1185">Reference proteome</keyword>
<evidence type="ECO:0000256" key="1">
    <source>
        <dbReference type="ARBA" id="ARBA00007074"/>
    </source>
</evidence>
<dbReference type="PANTHER" id="PTHR47053:SF1">
    <property type="entry name" value="MUREIN DD-ENDOPEPTIDASE MEPH-RELATED"/>
    <property type="match status" value="1"/>
</dbReference>